<sequence length="325" mass="36118">MPRTVRTMIGVSRGPASGDLFEQSPSRLLEQHGALLTRRMYKWSAGFEHELRNYSGVITGIARSQVDNDVTSAVKVYSVPFGADRARRADLDRVPRHPITDLSDLSPLGELVDGAYSRSMDHTALTAAVAGLERRFGPYRLKRVSLGLDTNDFGEEKLYLDAEIVADDGAHAGAVFRSFRRDSRGDLVVCNESMRLKEGYRKQGFARSLSASLEEYYRRCGVARIEVKTEDDGGLVWAKEGYQWNSRRDLLAASLANIRTRLDAVVDSGTISSADKSLLEDYRGRLQVNSETIPTPAELAALTGDARDLGERIMKDSVWHGVRYL</sequence>
<organism evidence="1 2">
    <name type="scientific">Nocardia jinanensis</name>
    <dbReference type="NCBI Taxonomy" id="382504"/>
    <lineage>
        <taxon>Bacteria</taxon>
        <taxon>Bacillati</taxon>
        <taxon>Actinomycetota</taxon>
        <taxon>Actinomycetes</taxon>
        <taxon>Mycobacteriales</taxon>
        <taxon>Nocardiaceae</taxon>
        <taxon>Nocardia</taxon>
    </lineage>
</organism>
<proteinExistence type="predicted"/>
<name>A0A917RHR2_9NOCA</name>
<dbReference type="InterPro" id="IPR016181">
    <property type="entry name" value="Acyl_CoA_acyltransferase"/>
</dbReference>
<dbReference type="AlphaFoldDB" id="A0A917RHR2"/>
<comment type="caution">
    <text evidence="1">The sequence shown here is derived from an EMBL/GenBank/DDBJ whole genome shotgun (WGS) entry which is preliminary data.</text>
</comment>
<reference evidence="1" key="1">
    <citation type="journal article" date="2014" name="Int. J. Syst. Evol. Microbiol.">
        <title>Complete genome sequence of Corynebacterium casei LMG S-19264T (=DSM 44701T), isolated from a smear-ripened cheese.</title>
        <authorList>
            <consortium name="US DOE Joint Genome Institute (JGI-PGF)"/>
            <person name="Walter F."/>
            <person name="Albersmeier A."/>
            <person name="Kalinowski J."/>
            <person name="Ruckert C."/>
        </authorList>
    </citation>
    <scope>NUCLEOTIDE SEQUENCE</scope>
    <source>
        <strain evidence="1">CGMCC 4.3508</strain>
    </source>
</reference>
<keyword evidence="2" id="KW-1185">Reference proteome</keyword>
<dbReference type="EMBL" id="BMMH01000003">
    <property type="protein sequence ID" value="GGL06984.1"/>
    <property type="molecule type" value="Genomic_DNA"/>
</dbReference>
<accession>A0A917RHR2</accession>
<dbReference type="SUPFAM" id="SSF55729">
    <property type="entry name" value="Acyl-CoA N-acyltransferases (Nat)"/>
    <property type="match status" value="1"/>
</dbReference>
<dbReference type="Proteomes" id="UP000638263">
    <property type="component" value="Unassembled WGS sequence"/>
</dbReference>
<reference evidence="1" key="2">
    <citation type="submission" date="2020-09" db="EMBL/GenBank/DDBJ databases">
        <authorList>
            <person name="Sun Q."/>
            <person name="Zhou Y."/>
        </authorList>
    </citation>
    <scope>NUCLEOTIDE SEQUENCE</scope>
    <source>
        <strain evidence="1">CGMCC 4.3508</strain>
    </source>
</reference>
<gene>
    <name evidence="1" type="ORF">GCM10011588_21760</name>
</gene>
<evidence type="ECO:0000313" key="1">
    <source>
        <dbReference type="EMBL" id="GGL06984.1"/>
    </source>
</evidence>
<protein>
    <submittedName>
        <fullName evidence="1">Uncharacterized protein</fullName>
    </submittedName>
</protein>
<evidence type="ECO:0000313" key="2">
    <source>
        <dbReference type="Proteomes" id="UP000638263"/>
    </source>
</evidence>